<keyword evidence="5" id="KW-0812">Transmembrane</keyword>
<keyword evidence="5" id="KW-0472">Membrane</keyword>
<dbReference type="GO" id="GO:0051087">
    <property type="term" value="F:protein-folding chaperone binding"/>
    <property type="evidence" value="ECO:0007669"/>
    <property type="project" value="TreeGrafter"/>
</dbReference>
<dbReference type="InterPro" id="IPR011032">
    <property type="entry name" value="GroES-like_sf"/>
</dbReference>
<dbReference type="PROSITE" id="PS00681">
    <property type="entry name" value="CHAPERONINS_CPN10"/>
    <property type="match status" value="1"/>
</dbReference>
<dbReference type="InterPro" id="IPR018369">
    <property type="entry name" value="Chaprnonin_Cpn10_CS"/>
</dbReference>
<evidence type="ECO:0000256" key="1">
    <source>
        <dbReference type="ARBA" id="ARBA00006975"/>
    </source>
</evidence>
<dbReference type="OrthoDB" id="184876at2759"/>
<dbReference type="EMBL" id="CALLCH030000015">
    <property type="protein sequence ID" value="CAI4216876.1"/>
    <property type="molecule type" value="Genomic_DNA"/>
</dbReference>
<proteinExistence type="inferred from homology"/>
<feature type="transmembrane region" description="Helical" evidence="5">
    <location>
        <begin position="353"/>
        <end position="373"/>
    </location>
</feature>
<evidence type="ECO:0000256" key="2">
    <source>
        <dbReference type="ARBA" id="ARBA00023186"/>
    </source>
</evidence>
<dbReference type="GO" id="GO:0046872">
    <property type="term" value="F:metal ion binding"/>
    <property type="evidence" value="ECO:0007669"/>
    <property type="project" value="TreeGrafter"/>
</dbReference>
<dbReference type="SMART" id="SM00883">
    <property type="entry name" value="Cpn10"/>
    <property type="match status" value="1"/>
</dbReference>
<dbReference type="Proteomes" id="UP000838763">
    <property type="component" value="Unassembled WGS sequence"/>
</dbReference>
<feature type="region of interest" description="Disordered" evidence="4">
    <location>
        <begin position="75"/>
        <end position="104"/>
    </location>
</feature>
<protein>
    <submittedName>
        <fullName evidence="6">Uncharacterized protein</fullName>
    </submittedName>
</protein>
<name>A0A9P1H6K7_9PEZI</name>
<feature type="transmembrane region" description="Helical" evidence="5">
    <location>
        <begin position="195"/>
        <end position="218"/>
    </location>
</feature>
<organism evidence="6 7">
    <name type="scientific">Parascedosporium putredinis</name>
    <dbReference type="NCBI Taxonomy" id="1442378"/>
    <lineage>
        <taxon>Eukaryota</taxon>
        <taxon>Fungi</taxon>
        <taxon>Dikarya</taxon>
        <taxon>Ascomycota</taxon>
        <taxon>Pezizomycotina</taxon>
        <taxon>Sordariomycetes</taxon>
        <taxon>Hypocreomycetidae</taxon>
        <taxon>Microascales</taxon>
        <taxon>Microascaceae</taxon>
        <taxon>Parascedosporium</taxon>
    </lineage>
</organism>
<dbReference type="InterPro" id="IPR020818">
    <property type="entry name" value="Chaperonin_GroES"/>
</dbReference>
<dbReference type="InterPro" id="IPR037124">
    <property type="entry name" value="Chaperonin_GroES_sf"/>
</dbReference>
<dbReference type="GO" id="GO:0005759">
    <property type="term" value="C:mitochondrial matrix"/>
    <property type="evidence" value="ECO:0007669"/>
    <property type="project" value="TreeGrafter"/>
</dbReference>
<dbReference type="CDD" id="cd00320">
    <property type="entry name" value="cpn10"/>
    <property type="match status" value="1"/>
</dbReference>
<dbReference type="GO" id="GO:0044183">
    <property type="term" value="F:protein folding chaperone"/>
    <property type="evidence" value="ECO:0007669"/>
    <property type="project" value="InterPro"/>
</dbReference>
<comment type="similarity">
    <text evidence="1">Belongs to the GroES chaperonin family.</text>
</comment>
<feature type="transmembrane region" description="Helical" evidence="5">
    <location>
        <begin position="125"/>
        <end position="146"/>
    </location>
</feature>
<dbReference type="PRINTS" id="PR00297">
    <property type="entry name" value="CHAPERONIN10"/>
</dbReference>
<dbReference type="HAMAP" id="MF_00580">
    <property type="entry name" value="CH10"/>
    <property type="match status" value="1"/>
</dbReference>
<keyword evidence="2" id="KW-0143">Chaperone</keyword>
<dbReference type="SUPFAM" id="SSF50129">
    <property type="entry name" value="GroES-like"/>
    <property type="match status" value="1"/>
</dbReference>
<dbReference type="Pfam" id="PF00166">
    <property type="entry name" value="Cpn10"/>
    <property type="match status" value="1"/>
</dbReference>
<evidence type="ECO:0000313" key="6">
    <source>
        <dbReference type="EMBL" id="CAI4216876.1"/>
    </source>
</evidence>
<sequence length="892" mass="96571">MSTPGPASASIRRSRPTHSVTDRTPVSPIIEHYGTVEPEYEPVRTRNRTRSEGEAIELREAAAAGVPFLDMDETPYAPPAAAATSRNSARRGRRSRADGHGVTDAEDEAAELGASWRPVYLTKRVLVGFAVIFLAMVVVVEILAGFQARRFLPWIYLAGKEGRPIPRDASETLLIDYANMWLPKALFLAVSRRHLLVALPIVTSILLIVQIVLSAGFFTVQELRTETGDPVIFAPEPTSRGGRDHSLVVPSQGVAPRNPNSLASTAGLLKSSPGIFGRLRHVDHTNPTAVAERFEGLFYTEVEDNTAVPPYMKRFVFSCLPDRRDPEECRRSAARAQEAVETGAYRPLVLHPAVRITGMVITIGMAAALWGTIAHSNEHRGLGNVKHTQAQAAAWTIVPALFFMVLAVYLWTVDFEIRFGAPFLDIFSGSHFRRGMTTTYTDELAPATLYKAVRGRHWRVLVTKSAAILAAWGPSSPQGSSPRKRSELECAPPMLGAGWKASDVECEYLETVEGDPTCSQSVESERSSEEAGSFAYVAVGCRSKTTGDALAATVHYVWGTCGMERGRQPTYRATALACNETISQMSVSATMRGPGLSLEGTPAIIPQTGRPVDLASRLVQDIYGGYEVFSRAFVPSILGTSDDAGTMSVAIQKRHTLLRAQILAALPPPPTSSHQSRARDANQGDAPAFQARAATSTTRLVQRAAPTYALAVLLTVIFILEAAGLWLEPQDANPIPGCPGSIAGAAAMLGTWEVFSRLPEGAEWTVREDDYMYPLGSYMKDTLSIACSSALRSIRSLVPLLDRVLVQRVKAETKTASGIFLPESSVKDLNEAKVLAVGPGALDRDGKRIPMGVIAGDRVLIPQFGGSPVKVGEEEYALFRDSEILAKISEKQ</sequence>
<dbReference type="InterPro" id="IPR021840">
    <property type="entry name" value="DUF3433"/>
</dbReference>
<keyword evidence="5" id="KW-1133">Transmembrane helix</keyword>
<comment type="caution">
    <text evidence="6">The sequence shown here is derived from an EMBL/GenBank/DDBJ whole genome shotgun (WGS) entry which is preliminary data.</text>
</comment>
<dbReference type="FunFam" id="2.30.33.40:FF:000002">
    <property type="entry name" value="10 kDa chaperonin, mitochondrial"/>
    <property type="match status" value="1"/>
</dbReference>
<evidence type="ECO:0000256" key="5">
    <source>
        <dbReference type="SAM" id="Phobius"/>
    </source>
</evidence>
<dbReference type="AlphaFoldDB" id="A0A9P1H6K7"/>
<feature type="transmembrane region" description="Helical" evidence="5">
    <location>
        <begin position="393"/>
        <end position="411"/>
    </location>
</feature>
<dbReference type="Gene3D" id="2.30.33.40">
    <property type="entry name" value="GroES chaperonin"/>
    <property type="match status" value="1"/>
</dbReference>
<accession>A0A9P1H6K7</accession>
<comment type="function">
    <text evidence="3">Eukaryotic CPN10 homolog which is essential for mitochondrial protein biogenesis, together with CPN60. Binds to CPN60 in the presence of Mg-ATP and suppresses the ATPase activity of the latter.</text>
</comment>
<evidence type="ECO:0000256" key="4">
    <source>
        <dbReference type="SAM" id="MobiDB-lite"/>
    </source>
</evidence>
<dbReference type="PANTHER" id="PTHR10772:SF0">
    <property type="entry name" value="10 KDA HEAT SHOCK PROTEIN, MITOCHONDRIAL"/>
    <property type="match status" value="1"/>
</dbReference>
<evidence type="ECO:0000256" key="3">
    <source>
        <dbReference type="ARBA" id="ARBA00056825"/>
    </source>
</evidence>
<dbReference type="Pfam" id="PF11915">
    <property type="entry name" value="DUF3433"/>
    <property type="match status" value="2"/>
</dbReference>
<keyword evidence="7" id="KW-1185">Reference proteome</keyword>
<feature type="region of interest" description="Disordered" evidence="4">
    <location>
        <begin position="1"/>
        <end position="27"/>
    </location>
</feature>
<evidence type="ECO:0000313" key="7">
    <source>
        <dbReference type="Proteomes" id="UP000838763"/>
    </source>
</evidence>
<dbReference type="PANTHER" id="PTHR10772">
    <property type="entry name" value="10 KDA HEAT SHOCK PROTEIN"/>
    <property type="match status" value="1"/>
</dbReference>
<gene>
    <name evidence="6" type="ORF">PPNO1_LOCUS6520</name>
</gene>
<reference evidence="6" key="1">
    <citation type="submission" date="2022-11" db="EMBL/GenBank/DDBJ databases">
        <authorList>
            <person name="Scott C."/>
            <person name="Bruce N."/>
        </authorList>
    </citation>
    <scope>NUCLEOTIDE SEQUENCE</scope>
</reference>
<feature type="transmembrane region" description="Helical" evidence="5">
    <location>
        <begin position="708"/>
        <end position="727"/>
    </location>
</feature>
<dbReference type="GO" id="GO:0051082">
    <property type="term" value="F:unfolded protein binding"/>
    <property type="evidence" value="ECO:0007669"/>
    <property type="project" value="TreeGrafter"/>
</dbReference>
<dbReference type="GO" id="GO:0005524">
    <property type="term" value="F:ATP binding"/>
    <property type="evidence" value="ECO:0007669"/>
    <property type="project" value="InterPro"/>
</dbReference>